<dbReference type="Proteomes" id="UP000245711">
    <property type="component" value="Chromosome"/>
</dbReference>
<evidence type="ECO:0000313" key="2">
    <source>
        <dbReference type="EMBL" id="AWK74400.1"/>
    </source>
</evidence>
<accession>A0A2S2C0K8</accession>
<dbReference type="EMBL" id="CP021354">
    <property type="protein sequence ID" value="AWK74400.1"/>
    <property type="molecule type" value="Genomic_DNA"/>
</dbReference>
<evidence type="ECO:0000313" key="3">
    <source>
        <dbReference type="Proteomes" id="UP000245711"/>
    </source>
</evidence>
<name>A0A2S2C0K8_9NOCA</name>
<reference evidence="2 3" key="1">
    <citation type="submission" date="2017-05" db="EMBL/GenBank/DDBJ databases">
        <title>Isolation of Rhodococcus sp. S2-17 biodegrading of BP-3.</title>
        <authorList>
            <person name="Lee Y."/>
            <person name="Kim K.H."/>
            <person name="Chun B.H."/>
            <person name="Jung H.S."/>
            <person name="Jeon C.O."/>
        </authorList>
    </citation>
    <scope>NUCLEOTIDE SEQUENCE [LARGE SCALE GENOMIC DNA]</scope>
    <source>
        <strain evidence="2 3">S2-17</strain>
    </source>
</reference>
<keyword evidence="3" id="KW-1185">Reference proteome</keyword>
<dbReference type="InterPro" id="IPR046543">
    <property type="entry name" value="DUF6802"/>
</dbReference>
<dbReference type="KEGG" id="roz:CBI38_25425"/>
<organism evidence="2 3">
    <name type="scientific">Rhodococcus oxybenzonivorans</name>
    <dbReference type="NCBI Taxonomy" id="1990687"/>
    <lineage>
        <taxon>Bacteria</taxon>
        <taxon>Bacillati</taxon>
        <taxon>Actinomycetota</taxon>
        <taxon>Actinomycetes</taxon>
        <taxon>Mycobacteriales</taxon>
        <taxon>Nocardiaceae</taxon>
        <taxon>Rhodococcus</taxon>
    </lineage>
</organism>
<gene>
    <name evidence="2" type="ORF">CBI38_25425</name>
</gene>
<protein>
    <recommendedName>
        <fullName evidence="1">DUF6802 domain-containing protein</fullName>
    </recommendedName>
</protein>
<evidence type="ECO:0000259" key="1">
    <source>
        <dbReference type="Pfam" id="PF20615"/>
    </source>
</evidence>
<dbReference type="RefSeq" id="WP_109333293.1">
    <property type="nucleotide sequence ID" value="NZ_CP021354.1"/>
</dbReference>
<feature type="domain" description="DUF6802" evidence="1">
    <location>
        <begin position="1"/>
        <end position="102"/>
    </location>
</feature>
<proteinExistence type="predicted"/>
<dbReference type="Pfam" id="PF20615">
    <property type="entry name" value="DUF6802"/>
    <property type="match status" value="1"/>
</dbReference>
<sequence length="103" mass="10744">MATAESFLVPDVPSFDPDTFGEDSGAVALTAPTHDIDGDGLLDTQTFESGNALVVISDLDGDGDADYLTTISDNGAYASWEFHRGTDGVAQWKQTDDGTLGNG</sequence>
<dbReference type="AlphaFoldDB" id="A0A2S2C0K8"/>
<dbReference type="OrthoDB" id="4375009at2"/>